<dbReference type="EMBL" id="LRQG01000038">
    <property type="protein sequence ID" value="KXA42228.1"/>
    <property type="molecule type" value="Genomic_DNA"/>
</dbReference>
<name>A0A133QH81_9BACT</name>
<dbReference type="RefSeq" id="WP_025877364.1">
    <property type="nucleotide sequence ID" value="NZ_BAAAXP010000039.1"/>
</dbReference>
<comment type="caution">
    <text evidence="1">The sequence shown here is derived from an EMBL/GenBank/DDBJ whole genome shotgun (WGS) entry which is preliminary data.</text>
</comment>
<dbReference type="Proteomes" id="UP000070533">
    <property type="component" value="Unassembled WGS sequence"/>
</dbReference>
<evidence type="ECO:0000313" key="1">
    <source>
        <dbReference type="EMBL" id="KXA42228.1"/>
    </source>
</evidence>
<organism evidence="1 2">
    <name type="scientific">Prevotella corporis</name>
    <dbReference type="NCBI Taxonomy" id="28128"/>
    <lineage>
        <taxon>Bacteria</taxon>
        <taxon>Pseudomonadati</taxon>
        <taxon>Bacteroidota</taxon>
        <taxon>Bacteroidia</taxon>
        <taxon>Bacteroidales</taxon>
        <taxon>Prevotellaceae</taxon>
        <taxon>Prevotella</taxon>
    </lineage>
</organism>
<dbReference type="STRING" id="28128.HMPREF3226_00730"/>
<protein>
    <submittedName>
        <fullName evidence="1">Uncharacterized protein</fullName>
    </submittedName>
</protein>
<accession>A0A133QH81</accession>
<keyword evidence="2" id="KW-1185">Reference proteome</keyword>
<evidence type="ECO:0000313" key="2">
    <source>
        <dbReference type="Proteomes" id="UP000070533"/>
    </source>
</evidence>
<dbReference type="AlphaFoldDB" id="A0A133QH81"/>
<dbReference type="eggNOG" id="ENOG5033FB6">
    <property type="taxonomic scope" value="Bacteria"/>
</dbReference>
<dbReference type="PATRIC" id="fig|28128.5.peg.738"/>
<dbReference type="OrthoDB" id="1121857at2"/>
<proteinExistence type="predicted"/>
<gene>
    <name evidence="1" type="ORF">HMPREF3226_00730</name>
</gene>
<sequence length="90" mass="10209">MSNKRDLKRAINYICGDLFAEALAASLYGSNVNKENVEALLTSILVMRNNYISRVSHVEPGMKPKKYFRDLKDKFNEEVGEIIDQISNLG</sequence>
<reference evidence="2" key="1">
    <citation type="submission" date="2016-01" db="EMBL/GenBank/DDBJ databases">
        <authorList>
            <person name="Mitreva M."/>
            <person name="Pepin K.H."/>
            <person name="Mihindukulasuriya K.A."/>
            <person name="Fulton R."/>
            <person name="Fronick C."/>
            <person name="O'Laughlin M."/>
            <person name="Miner T."/>
            <person name="Herter B."/>
            <person name="Rosa B.A."/>
            <person name="Cordes M."/>
            <person name="Tomlinson C."/>
            <person name="Wollam A."/>
            <person name="Palsikar V.B."/>
            <person name="Mardis E.R."/>
            <person name="Wilson R.K."/>
        </authorList>
    </citation>
    <scope>NUCLEOTIDE SEQUENCE [LARGE SCALE GENOMIC DNA]</scope>
    <source>
        <strain evidence="2">MJR7716</strain>
    </source>
</reference>